<reference evidence="1" key="1">
    <citation type="submission" date="2022-02" db="EMBL/GenBank/DDBJ databases">
        <title>Plant Genome Project.</title>
        <authorList>
            <person name="Zhang R.-G."/>
        </authorList>
    </citation>
    <scope>NUCLEOTIDE SEQUENCE</scope>
    <source>
        <strain evidence="1">AT1</strain>
    </source>
</reference>
<evidence type="ECO:0000313" key="1">
    <source>
        <dbReference type="EMBL" id="KAI8551379.1"/>
    </source>
</evidence>
<dbReference type="EMBL" id="CM046393">
    <property type="protein sequence ID" value="KAI8551379.1"/>
    <property type="molecule type" value="Genomic_DNA"/>
</dbReference>
<protein>
    <submittedName>
        <fullName evidence="1">Uncharacterized protein</fullName>
    </submittedName>
</protein>
<gene>
    <name evidence="1" type="ORF">RHMOL_Rhmol06G0181300</name>
</gene>
<dbReference type="Proteomes" id="UP001062846">
    <property type="component" value="Chromosome 6"/>
</dbReference>
<sequence length="127" mass="13830">MGNEASTSGDVYSYGILLLEMFTGLRPTHSMFSDGITLHNFAKSALREEIVSIADPILFQQREKGETSLSIKSAQNDSSSGSHKIQECLISILEIGIACSEELPAHRPEINQVVSQLHAIRNSLQSG</sequence>
<comment type="caution">
    <text evidence="1">The sequence shown here is derived from an EMBL/GenBank/DDBJ whole genome shotgun (WGS) entry which is preliminary data.</text>
</comment>
<evidence type="ECO:0000313" key="2">
    <source>
        <dbReference type="Proteomes" id="UP001062846"/>
    </source>
</evidence>
<proteinExistence type="predicted"/>
<accession>A0ACC0NF04</accession>
<organism evidence="1 2">
    <name type="scientific">Rhododendron molle</name>
    <name type="common">Chinese azalea</name>
    <name type="synonym">Azalea mollis</name>
    <dbReference type="NCBI Taxonomy" id="49168"/>
    <lineage>
        <taxon>Eukaryota</taxon>
        <taxon>Viridiplantae</taxon>
        <taxon>Streptophyta</taxon>
        <taxon>Embryophyta</taxon>
        <taxon>Tracheophyta</taxon>
        <taxon>Spermatophyta</taxon>
        <taxon>Magnoliopsida</taxon>
        <taxon>eudicotyledons</taxon>
        <taxon>Gunneridae</taxon>
        <taxon>Pentapetalae</taxon>
        <taxon>asterids</taxon>
        <taxon>Ericales</taxon>
        <taxon>Ericaceae</taxon>
        <taxon>Ericoideae</taxon>
        <taxon>Rhodoreae</taxon>
        <taxon>Rhododendron</taxon>
    </lineage>
</organism>
<keyword evidence="2" id="KW-1185">Reference proteome</keyword>
<name>A0ACC0NF04_RHOML</name>